<organism evidence="2 3">
    <name type="scientific">Suillus placidus</name>
    <dbReference type="NCBI Taxonomy" id="48579"/>
    <lineage>
        <taxon>Eukaryota</taxon>
        <taxon>Fungi</taxon>
        <taxon>Dikarya</taxon>
        <taxon>Basidiomycota</taxon>
        <taxon>Agaricomycotina</taxon>
        <taxon>Agaricomycetes</taxon>
        <taxon>Agaricomycetidae</taxon>
        <taxon>Boletales</taxon>
        <taxon>Suillineae</taxon>
        <taxon>Suillaceae</taxon>
        <taxon>Suillus</taxon>
    </lineage>
</organism>
<dbReference type="AlphaFoldDB" id="A0A9P7CVD5"/>
<keyword evidence="3" id="KW-1185">Reference proteome</keyword>
<proteinExistence type="predicted"/>
<comment type="caution">
    <text evidence="2">The sequence shown here is derived from an EMBL/GenBank/DDBJ whole genome shotgun (WGS) entry which is preliminary data.</text>
</comment>
<accession>A0A9P7CVD5</accession>
<reference evidence="2" key="1">
    <citation type="journal article" date="2020" name="New Phytol.">
        <title>Comparative genomics reveals dynamic genome evolution in host specialist ectomycorrhizal fungi.</title>
        <authorList>
            <person name="Lofgren L.A."/>
            <person name="Nguyen N.H."/>
            <person name="Vilgalys R."/>
            <person name="Ruytinx J."/>
            <person name="Liao H.L."/>
            <person name="Branco S."/>
            <person name="Kuo A."/>
            <person name="LaButti K."/>
            <person name="Lipzen A."/>
            <person name="Andreopoulos W."/>
            <person name="Pangilinan J."/>
            <person name="Riley R."/>
            <person name="Hundley H."/>
            <person name="Na H."/>
            <person name="Barry K."/>
            <person name="Grigoriev I.V."/>
            <person name="Stajich J.E."/>
            <person name="Kennedy P.G."/>
        </authorList>
    </citation>
    <scope>NUCLEOTIDE SEQUENCE</scope>
    <source>
        <strain evidence="2">DOB743</strain>
    </source>
</reference>
<protein>
    <submittedName>
        <fullName evidence="2">Uncharacterized protein</fullName>
    </submittedName>
</protein>
<feature type="region of interest" description="Disordered" evidence="1">
    <location>
        <begin position="808"/>
        <end position="855"/>
    </location>
</feature>
<evidence type="ECO:0000313" key="3">
    <source>
        <dbReference type="Proteomes" id="UP000714275"/>
    </source>
</evidence>
<feature type="compositionally biased region" description="Basic and acidic residues" evidence="1">
    <location>
        <begin position="829"/>
        <end position="840"/>
    </location>
</feature>
<feature type="compositionally biased region" description="Polar residues" evidence="1">
    <location>
        <begin position="670"/>
        <end position="680"/>
    </location>
</feature>
<dbReference type="Proteomes" id="UP000714275">
    <property type="component" value="Unassembled WGS sequence"/>
</dbReference>
<evidence type="ECO:0000313" key="2">
    <source>
        <dbReference type="EMBL" id="KAG1760559.1"/>
    </source>
</evidence>
<feature type="region of interest" description="Disordered" evidence="1">
    <location>
        <begin position="233"/>
        <end position="370"/>
    </location>
</feature>
<gene>
    <name evidence="2" type="ORF">EV702DRAFT_1207780</name>
</gene>
<feature type="compositionally biased region" description="Polar residues" evidence="1">
    <location>
        <begin position="245"/>
        <end position="263"/>
    </location>
</feature>
<feature type="region of interest" description="Disordered" evidence="1">
    <location>
        <begin position="399"/>
        <end position="442"/>
    </location>
</feature>
<dbReference type="EMBL" id="JABBWD010000452">
    <property type="protein sequence ID" value="KAG1760559.1"/>
    <property type="molecule type" value="Genomic_DNA"/>
</dbReference>
<feature type="region of interest" description="Disordered" evidence="1">
    <location>
        <begin position="630"/>
        <end position="680"/>
    </location>
</feature>
<feature type="compositionally biased region" description="Basic residues" evidence="1">
    <location>
        <begin position="285"/>
        <end position="298"/>
    </location>
</feature>
<dbReference type="OrthoDB" id="2642656at2759"/>
<feature type="compositionally biased region" description="Polar residues" evidence="1">
    <location>
        <begin position="421"/>
        <end position="438"/>
    </location>
</feature>
<name>A0A9P7CVD5_9AGAM</name>
<feature type="compositionally biased region" description="Basic and acidic residues" evidence="1">
    <location>
        <begin position="299"/>
        <end position="316"/>
    </location>
</feature>
<evidence type="ECO:0000256" key="1">
    <source>
        <dbReference type="SAM" id="MobiDB-lite"/>
    </source>
</evidence>
<sequence length="855" mass="94712">MNSSNYSTENPIVLDVENTPVLTVVDDILDRRWFLKKAANTLSLSIDEESLTVPNQCYDALYLLVHHLGIYQRIAKELMVFPNTMDTLRMYISVTHYYCEVLLAFWKEVKDDAPGSKKTWRSAHLDYHFAMALENNAFTQEMQTTALSKIKRTWADFRRKKVYGPVKQLNISKYHEAMCNGKNMCGDTSVNHHMSVADIIDEVVGPYSTSTQTAVDGEKDDKKVLFNRVAAEPKKSTKRTIIRNVKTTVGPTESGMSSNTTSQVEEDDIEETANMFQMKEDARKPPKGLKSGRRRKEARRSGMRDATPDTAKDRATRAPRNVNTKGKRKATADVESEDENEIDNNATPSSIPARGARSTSSPSVANKKGKMKAIIESDEYESSNDATCATSDVVRRYEGTQGTPRVAVSIPVRAPSDSESDTTTQRHNTTSPKQSHQSAVGVDEDDIRDDLSNYKDDDLPSTLEDWEYWSRIALQQGHSHIFLKLGTWILIRFRQLAKISIEVELDGLLIPDHPANFEMDYDADFNEALGMTRLYSAIAHIDTHPEYLAHIFHEIGKASSEERLGSSHPGFKPLPELPTPVKSMILTHQSPFSHGWPFEEADADGHTDDEAEEDGVAGALNDMMISSAPESALAATSDGQDPHKRKRTMSSTLSPPKTDGGRGFPKRPKSNSAQVFVRPSSPTVTSIAGVTMAPSTAIGPPMSQPRPIETVYVAPSLTSSASHVTYECDMDAISDSIPLPKATQAIQLEDYMSQASVIMSWSGGETDSDMHISSASDVYDAAGHIEDPANNTFISGIDFTDDFEGYGSDQFRQSSHMGSEVMDGSVKAESSRGRPSRTDEDQWYMGMRGTRRPLK</sequence>